<organism evidence="1 2">
    <name type="scientific">Saccharicrinis carchari</name>
    <dbReference type="NCBI Taxonomy" id="1168039"/>
    <lineage>
        <taxon>Bacteria</taxon>
        <taxon>Pseudomonadati</taxon>
        <taxon>Bacteroidota</taxon>
        <taxon>Bacteroidia</taxon>
        <taxon>Marinilabiliales</taxon>
        <taxon>Marinilabiliaceae</taxon>
        <taxon>Saccharicrinis</taxon>
    </lineage>
</organism>
<sequence>MEVWFFKLAHDPLFETLGTIKPQEMNSRKIQDEIIKKATEYGLNPNQKGYVSSNSANLIGTVTSWNEIERELDNGQGSELRPDRNGITKFNAIHSSSALCVNNFALLKYSLNEFTFLNYTDFEEASFEKKLPTGISIPNLDFYLENKKVIIGIESKFTEIFTEKLPNKGNNLEKYLNRKELKYLPASFMNVINHYVSNTEKKHLDFAQLIKHTIGLINAGQKCEKKPVLVYIYWLPKNWFEFNMFKKHNDQIDEFKIAISDFIDFVPMSYLDFWNYYGIEETFKETVSEMRRRYELNI</sequence>
<protein>
    <recommendedName>
        <fullName evidence="3">Restriction endonuclease</fullName>
    </recommendedName>
</protein>
<gene>
    <name evidence="1" type="ORF">SAMN06265379_11721</name>
</gene>
<keyword evidence="2" id="KW-1185">Reference proteome</keyword>
<evidence type="ECO:0000313" key="2">
    <source>
        <dbReference type="Proteomes" id="UP000319040"/>
    </source>
</evidence>
<dbReference type="Proteomes" id="UP000319040">
    <property type="component" value="Unassembled WGS sequence"/>
</dbReference>
<dbReference type="AlphaFoldDB" id="A0A521F9Y5"/>
<dbReference type="EMBL" id="FXTB01000017">
    <property type="protein sequence ID" value="SMO92946.1"/>
    <property type="molecule type" value="Genomic_DNA"/>
</dbReference>
<name>A0A521F9Y5_SACCC</name>
<accession>A0A521F9Y5</accession>
<proteinExistence type="predicted"/>
<reference evidence="1 2" key="1">
    <citation type="submission" date="2017-05" db="EMBL/GenBank/DDBJ databases">
        <authorList>
            <person name="Varghese N."/>
            <person name="Submissions S."/>
        </authorList>
    </citation>
    <scope>NUCLEOTIDE SEQUENCE [LARGE SCALE GENOMIC DNA]</scope>
    <source>
        <strain evidence="1 2">DSM 27040</strain>
    </source>
</reference>
<dbReference type="InterPro" id="IPR054333">
    <property type="entry name" value="REase-ARP-assoc"/>
</dbReference>
<evidence type="ECO:0000313" key="1">
    <source>
        <dbReference type="EMBL" id="SMO92946.1"/>
    </source>
</evidence>
<dbReference type="Pfam" id="PF22558">
    <property type="entry name" value="REase-ARP"/>
    <property type="match status" value="1"/>
</dbReference>
<evidence type="ECO:0008006" key="3">
    <source>
        <dbReference type="Google" id="ProtNLM"/>
    </source>
</evidence>